<protein>
    <submittedName>
        <fullName evidence="2">Uncharacterized protein</fullName>
    </submittedName>
</protein>
<reference evidence="2 3" key="1">
    <citation type="submission" date="2023-07" db="EMBL/GenBank/DDBJ databases">
        <title>Sequencing the genomes of 1000 actinobacteria strains.</title>
        <authorList>
            <person name="Klenk H.-P."/>
        </authorList>
    </citation>
    <scope>NUCLEOTIDE SEQUENCE [LARGE SCALE GENOMIC DNA]</scope>
    <source>
        <strain evidence="2 3">DSM 41600</strain>
    </source>
</reference>
<feature type="region of interest" description="Disordered" evidence="1">
    <location>
        <begin position="571"/>
        <end position="591"/>
    </location>
</feature>
<dbReference type="Proteomes" id="UP001234880">
    <property type="component" value="Unassembled WGS sequence"/>
</dbReference>
<proteinExistence type="predicted"/>
<evidence type="ECO:0000313" key="2">
    <source>
        <dbReference type="EMBL" id="MDP9613693.1"/>
    </source>
</evidence>
<feature type="compositionally biased region" description="Basic and acidic residues" evidence="1">
    <location>
        <begin position="268"/>
        <end position="282"/>
    </location>
</feature>
<feature type="region of interest" description="Disordered" evidence="1">
    <location>
        <begin position="263"/>
        <end position="317"/>
    </location>
</feature>
<sequence>MNAFDRWYKGLSSFNRDLVLQHFCAEAPVPLGELASQYGLLRETARQCRTFLMEEFNRSVEGDPILRAWIEHAELDLRKPCLVSSFLDRHAWLGENVGDRLTVLRLFTGMRWLDATISASPTGQWIFMGDLEECGAATARALDLDVDEAMSLSTASALLGVRQVPVPSDLDTLRQWLIHCALDCEGSQISLPRSKPQSTETVVVSGRLSELFEQLSDLLIVNKNRDRILTLGDLLGEAESADGELGVVSRMLRDATFTADKGWVAPDRSTDSERRRAVRGEETSAVPNATEGNSTSSASEEVKGREAGSDGPIPLAGALADDASEASLEASPGDLIAQLLEDCAEGMSTSLIESALDGVVPQGEVTEALFTDARFAITTRGAWCLQDGSDTTAPSAAAIPAQGLSSREKEASASITEAVGGVGSRGGLQRERERLDKVEAALREADTPLTVEELKERTGVAIGIQYLRQQIEGDARFSRSQRNQWALTEWNLPVYKPIKELISDMVDAHGGQVEADKVVALLRRDFDIKESSLRAAMSIAPFTARGGIVRRIGENLDTGSEEAAVPAARTVETDASAEQQPHPVDEAPDVDDLMDHLGLI</sequence>
<name>A0ABT9KZ19_9ACTN</name>
<evidence type="ECO:0000256" key="1">
    <source>
        <dbReference type="SAM" id="MobiDB-lite"/>
    </source>
</evidence>
<dbReference type="RefSeq" id="WP_307111616.1">
    <property type="nucleotide sequence ID" value="NZ_JAURUE010000002.1"/>
</dbReference>
<keyword evidence="3" id="KW-1185">Reference proteome</keyword>
<feature type="compositionally biased region" description="Polar residues" evidence="1">
    <location>
        <begin position="285"/>
        <end position="299"/>
    </location>
</feature>
<gene>
    <name evidence="2" type="ORF">JOF35_006031</name>
</gene>
<organism evidence="2 3">
    <name type="scientific">Streptomyces demainii</name>
    <dbReference type="NCBI Taxonomy" id="588122"/>
    <lineage>
        <taxon>Bacteria</taxon>
        <taxon>Bacillati</taxon>
        <taxon>Actinomycetota</taxon>
        <taxon>Actinomycetes</taxon>
        <taxon>Kitasatosporales</taxon>
        <taxon>Streptomycetaceae</taxon>
        <taxon>Streptomyces</taxon>
    </lineage>
</organism>
<accession>A0ABT9KZ19</accession>
<evidence type="ECO:0000313" key="3">
    <source>
        <dbReference type="Proteomes" id="UP001234880"/>
    </source>
</evidence>
<dbReference type="EMBL" id="JAURUE010000002">
    <property type="protein sequence ID" value="MDP9613693.1"/>
    <property type="molecule type" value="Genomic_DNA"/>
</dbReference>
<comment type="caution">
    <text evidence="2">The sequence shown here is derived from an EMBL/GenBank/DDBJ whole genome shotgun (WGS) entry which is preliminary data.</text>
</comment>